<proteinExistence type="predicted"/>
<keyword evidence="2" id="KW-1185">Reference proteome</keyword>
<protein>
    <recommendedName>
        <fullName evidence="3">Restriction endonuclease</fullName>
    </recommendedName>
</protein>
<gene>
    <name evidence="1" type="ORF">ACFPMF_27765</name>
</gene>
<reference evidence="2" key="1">
    <citation type="journal article" date="2019" name="Int. J. Syst. Evol. Microbiol.">
        <title>The Global Catalogue of Microorganisms (GCM) 10K type strain sequencing project: providing services to taxonomists for standard genome sequencing and annotation.</title>
        <authorList>
            <consortium name="The Broad Institute Genomics Platform"/>
            <consortium name="The Broad Institute Genome Sequencing Center for Infectious Disease"/>
            <person name="Wu L."/>
            <person name="Ma J."/>
        </authorList>
    </citation>
    <scope>NUCLEOTIDE SEQUENCE [LARGE SCALE GENOMIC DNA]</scope>
    <source>
        <strain evidence="2">CCUG 55250</strain>
    </source>
</reference>
<organism evidence="1 2">
    <name type="scientific">Larkinella bovis</name>
    <dbReference type="NCBI Taxonomy" id="683041"/>
    <lineage>
        <taxon>Bacteria</taxon>
        <taxon>Pseudomonadati</taxon>
        <taxon>Bacteroidota</taxon>
        <taxon>Cytophagia</taxon>
        <taxon>Cytophagales</taxon>
        <taxon>Spirosomataceae</taxon>
        <taxon>Larkinella</taxon>
    </lineage>
</organism>
<dbReference type="Proteomes" id="UP001596106">
    <property type="component" value="Unassembled WGS sequence"/>
</dbReference>
<dbReference type="RefSeq" id="WP_379851396.1">
    <property type="nucleotide sequence ID" value="NZ_JBHSMA010000023.1"/>
</dbReference>
<dbReference type="EMBL" id="JBHSMA010000023">
    <property type="protein sequence ID" value="MFC5413150.1"/>
    <property type="molecule type" value="Genomic_DNA"/>
</dbReference>
<sequence>MKRLSVNPLSHVAPTIWDELLTGGIPNSKASALQIIQQNLITADQKTFYPLTVKVLMSLGYNAIEGNHGDTSNRVDAFIKDASYSIPIEIKSPTEVLNINIKSVQQAVENKVILLSRQFYPTTLETSSLAIGYLYPEERSGVYELIDDVKYTYGFNIGIITLHDLIVALWERDFEATVFNKSRITNLKGKYI</sequence>
<name>A0ABW0ILB2_9BACT</name>
<evidence type="ECO:0008006" key="3">
    <source>
        <dbReference type="Google" id="ProtNLM"/>
    </source>
</evidence>
<evidence type="ECO:0000313" key="2">
    <source>
        <dbReference type="Proteomes" id="UP001596106"/>
    </source>
</evidence>
<evidence type="ECO:0000313" key="1">
    <source>
        <dbReference type="EMBL" id="MFC5413150.1"/>
    </source>
</evidence>
<comment type="caution">
    <text evidence="1">The sequence shown here is derived from an EMBL/GenBank/DDBJ whole genome shotgun (WGS) entry which is preliminary data.</text>
</comment>
<accession>A0ABW0ILB2</accession>